<organism evidence="3 4">
    <name type="scientific">Anaerosalibacter bizertensis</name>
    <dbReference type="NCBI Taxonomy" id="932217"/>
    <lineage>
        <taxon>Bacteria</taxon>
        <taxon>Bacillati</taxon>
        <taxon>Bacillota</taxon>
        <taxon>Tissierellia</taxon>
        <taxon>Tissierellales</taxon>
        <taxon>Sporanaerobacteraceae</taxon>
        <taxon>Anaerosalibacter</taxon>
    </lineage>
</organism>
<dbReference type="Gene3D" id="3.40.50.970">
    <property type="match status" value="1"/>
</dbReference>
<dbReference type="SUPFAM" id="SSF52518">
    <property type="entry name" value="Thiamin diphosphate-binding fold (THDP-binding)"/>
    <property type="match status" value="1"/>
</dbReference>
<evidence type="ECO:0000313" key="4">
    <source>
        <dbReference type="Proteomes" id="UP000462760"/>
    </source>
</evidence>
<dbReference type="PANTHER" id="PTHR48084">
    <property type="entry name" value="2-OXOGLUTARATE OXIDOREDUCTASE SUBUNIT KORB-RELATED"/>
    <property type="match status" value="1"/>
</dbReference>
<comment type="caution">
    <text evidence="3">The sequence shown here is derived from an EMBL/GenBank/DDBJ whole genome shotgun (WGS) entry which is preliminary data.</text>
</comment>
<dbReference type="GO" id="GO:0030976">
    <property type="term" value="F:thiamine pyrophosphate binding"/>
    <property type="evidence" value="ECO:0007669"/>
    <property type="project" value="InterPro"/>
</dbReference>
<dbReference type="Proteomes" id="UP000462760">
    <property type="component" value="Unassembled WGS sequence"/>
</dbReference>
<evidence type="ECO:0000259" key="2">
    <source>
        <dbReference type="PROSITE" id="PS51379"/>
    </source>
</evidence>
<dbReference type="InterPro" id="IPR017896">
    <property type="entry name" value="4Fe4S_Fe-S-bd"/>
</dbReference>
<dbReference type="CDD" id="cd02008">
    <property type="entry name" value="TPP_IOR_alpha"/>
    <property type="match status" value="1"/>
</dbReference>
<name>A0A844FK91_9FIRM</name>
<keyword evidence="1" id="KW-0560">Oxidoreductase</keyword>
<evidence type="ECO:0000313" key="3">
    <source>
        <dbReference type="EMBL" id="MSS44306.1"/>
    </source>
</evidence>
<protein>
    <recommendedName>
        <fullName evidence="2">4Fe-4S ferredoxin-type domain-containing protein</fullName>
    </recommendedName>
</protein>
<evidence type="ECO:0000256" key="1">
    <source>
        <dbReference type="ARBA" id="ARBA00023002"/>
    </source>
</evidence>
<dbReference type="InterPro" id="IPR051457">
    <property type="entry name" value="2-oxoacid:Fd_oxidoreductase"/>
</dbReference>
<dbReference type="Pfam" id="PF02775">
    <property type="entry name" value="TPP_enzyme_C"/>
    <property type="match status" value="1"/>
</dbReference>
<sequence length="349" mass="39394">MKEIYIVPKNPIGFSRGSFSSGLMYYNLKELNLPVSIYKLGMVYPISTRKVRELGERYEKIIVLEETMPFIENELKRKGIECEGKRYFSFTKELHIEDIEEGLFNAGVVRERRLTRVEPMDTVSRPPMFCAGCPHRPIFDILKKSKVKVIGDIGCYSMAVLPAFEAAHTNISMGASVGMIKGMNKAMRQNNDDEPIAAVIGDGTFFHSGLPGFVNLLHQADEEDNMTLIVLDNRTTAMTGGQPNASSGRYNVDDDMDASIKEILNAMRIKNVIEVDQFDYNKTREIINGELKKKGLSVIIATRPCALRYKIKEPYFYVDPEICIGCRSCVKTNCPPIRMKKYEGSISLL</sequence>
<proteinExistence type="predicted"/>
<dbReference type="PROSITE" id="PS51379">
    <property type="entry name" value="4FE4S_FER_2"/>
    <property type="match status" value="1"/>
</dbReference>
<gene>
    <name evidence="3" type="ORF">FYJ27_11405</name>
</gene>
<dbReference type="AlphaFoldDB" id="A0A844FK91"/>
<dbReference type="InterPro" id="IPR011766">
    <property type="entry name" value="TPP_enzyme_TPP-bd"/>
</dbReference>
<feature type="domain" description="4Fe-4S ferredoxin-type" evidence="2">
    <location>
        <begin position="314"/>
        <end position="344"/>
    </location>
</feature>
<dbReference type="EMBL" id="VULR01000021">
    <property type="protein sequence ID" value="MSS44306.1"/>
    <property type="molecule type" value="Genomic_DNA"/>
</dbReference>
<dbReference type="GO" id="GO:0016625">
    <property type="term" value="F:oxidoreductase activity, acting on the aldehyde or oxo group of donors, iron-sulfur protein as acceptor"/>
    <property type="evidence" value="ECO:0007669"/>
    <property type="project" value="UniProtKB-ARBA"/>
</dbReference>
<dbReference type="InterPro" id="IPR029061">
    <property type="entry name" value="THDP-binding"/>
</dbReference>
<accession>A0A844FK91</accession>
<reference evidence="3 4" key="1">
    <citation type="submission" date="2019-08" db="EMBL/GenBank/DDBJ databases">
        <title>In-depth cultivation of the pig gut microbiome towards novel bacterial diversity and tailored functional studies.</title>
        <authorList>
            <person name="Wylensek D."/>
            <person name="Hitch T.C.A."/>
            <person name="Clavel T."/>
        </authorList>
    </citation>
    <scope>NUCLEOTIDE SEQUENCE [LARGE SCALE GENOMIC DNA]</scope>
    <source>
        <strain evidence="3 4">Med78-601-WT-4W-RMD-3</strain>
    </source>
</reference>
<dbReference type="GO" id="GO:0045333">
    <property type="term" value="P:cellular respiration"/>
    <property type="evidence" value="ECO:0007669"/>
    <property type="project" value="UniProtKB-ARBA"/>
</dbReference>